<dbReference type="EMBL" id="CABIJS010000432">
    <property type="protein sequence ID" value="VUZ51161.1"/>
    <property type="molecule type" value="Genomic_DNA"/>
</dbReference>
<dbReference type="Proteomes" id="UP000321570">
    <property type="component" value="Unassembled WGS sequence"/>
</dbReference>
<keyword evidence="3" id="KW-1185">Reference proteome</keyword>
<dbReference type="EMBL" id="CABIJS010000432">
    <property type="protein sequence ID" value="VUZ51160.1"/>
    <property type="molecule type" value="Genomic_DNA"/>
</dbReference>
<evidence type="ECO:0000313" key="2">
    <source>
        <dbReference type="EMBL" id="VUZ51161.1"/>
    </source>
</evidence>
<protein>
    <submittedName>
        <fullName evidence="1">Uncharacterized protein</fullName>
    </submittedName>
</protein>
<evidence type="ECO:0000313" key="1">
    <source>
        <dbReference type="EMBL" id="VUZ51160.1"/>
    </source>
</evidence>
<organism evidence="1 3">
    <name type="scientific">Hymenolepis diminuta</name>
    <name type="common">Rat tapeworm</name>
    <dbReference type="NCBI Taxonomy" id="6216"/>
    <lineage>
        <taxon>Eukaryota</taxon>
        <taxon>Metazoa</taxon>
        <taxon>Spiralia</taxon>
        <taxon>Lophotrochozoa</taxon>
        <taxon>Platyhelminthes</taxon>
        <taxon>Cestoda</taxon>
        <taxon>Eucestoda</taxon>
        <taxon>Cyclophyllidea</taxon>
        <taxon>Hymenolepididae</taxon>
        <taxon>Hymenolepis</taxon>
    </lineage>
</organism>
<gene>
    <name evidence="1" type="ORF">WMSIL1_LOCUS9959</name>
    <name evidence="2" type="ORF">WMSIL1_LOCUS9960</name>
</gene>
<reference evidence="1 3" key="1">
    <citation type="submission" date="2019-07" db="EMBL/GenBank/DDBJ databases">
        <authorList>
            <person name="Jastrzebski P J."/>
            <person name="Paukszto L."/>
            <person name="Jastrzebski P J."/>
        </authorList>
    </citation>
    <scope>NUCLEOTIDE SEQUENCE [LARGE SCALE GENOMIC DNA]</scope>
    <source>
        <strain evidence="1 3">WMS-il1</strain>
    </source>
</reference>
<name>A0A564YVH7_HYMDI</name>
<sequence length="60" mass="6523">MVFKSSSKFSVGLLKTPSSTTETLTISNGRCQINGEDVGNPCDETEGKYNKEVQHVNKST</sequence>
<evidence type="ECO:0000313" key="3">
    <source>
        <dbReference type="Proteomes" id="UP000321570"/>
    </source>
</evidence>
<dbReference type="AlphaFoldDB" id="A0A564YVH7"/>
<feature type="non-terminal residue" evidence="1">
    <location>
        <position position="60"/>
    </location>
</feature>
<proteinExistence type="predicted"/>
<accession>A0A564YVH7</accession>